<sequence length="117" mass="12982">MSWVGAPAGLSIAGQVAERLRLELRQLGIVADLHEGKGLALLSVWVDLVVWCERGVEGWRYRWWTGRVSDQTGRRIYTGCRADAVKTAGQRIAGRYAELRRVHPLSPIFAEIGAAPE</sequence>
<protein>
    <submittedName>
        <fullName evidence="1">Uncharacterized protein</fullName>
    </submittedName>
</protein>
<dbReference type="EMBL" id="JBDJAW010000001">
    <property type="protein sequence ID" value="MEN3533613.1"/>
    <property type="molecule type" value="Genomic_DNA"/>
</dbReference>
<evidence type="ECO:0000313" key="2">
    <source>
        <dbReference type="Proteomes" id="UP001447516"/>
    </source>
</evidence>
<keyword evidence="2" id="KW-1185">Reference proteome</keyword>
<reference evidence="1 2" key="1">
    <citation type="submission" date="2024-05" db="EMBL/GenBank/DDBJ databases">
        <title>Microbispora sp.ZYX-F-249.</title>
        <authorList>
            <person name="Xie H."/>
        </authorList>
    </citation>
    <scope>NUCLEOTIDE SEQUENCE [LARGE SCALE GENOMIC DNA]</scope>
    <source>
        <strain evidence="1 2">ZYX-F-249</strain>
    </source>
</reference>
<accession>A0ABV0AGH0</accession>
<proteinExistence type="predicted"/>
<dbReference type="RefSeq" id="WP_346223977.1">
    <property type="nucleotide sequence ID" value="NZ_JBDJAW010000001.1"/>
</dbReference>
<name>A0ABV0AGH0_9ACTN</name>
<organism evidence="1 2">
    <name type="scientific">Microbispora maris</name>
    <dbReference type="NCBI Taxonomy" id="3144104"/>
    <lineage>
        <taxon>Bacteria</taxon>
        <taxon>Bacillati</taxon>
        <taxon>Actinomycetota</taxon>
        <taxon>Actinomycetes</taxon>
        <taxon>Streptosporangiales</taxon>
        <taxon>Streptosporangiaceae</taxon>
        <taxon>Microbispora</taxon>
    </lineage>
</organism>
<evidence type="ECO:0000313" key="1">
    <source>
        <dbReference type="EMBL" id="MEN3533613.1"/>
    </source>
</evidence>
<comment type="caution">
    <text evidence="1">The sequence shown here is derived from an EMBL/GenBank/DDBJ whole genome shotgun (WGS) entry which is preliminary data.</text>
</comment>
<gene>
    <name evidence="1" type="ORF">AAH991_00740</name>
</gene>
<dbReference type="Proteomes" id="UP001447516">
    <property type="component" value="Unassembled WGS sequence"/>
</dbReference>